<keyword evidence="11" id="KW-1185">Reference proteome</keyword>
<feature type="transmembrane region" description="Helical" evidence="8">
    <location>
        <begin position="154"/>
        <end position="173"/>
    </location>
</feature>
<evidence type="ECO:0000313" key="10">
    <source>
        <dbReference type="EMBL" id="KAF7553269.1"/>
    </source>
</evidence>
<dbReference type="Pfam" id="PF00083">
    <property type="entry name" value="Sugar_tr"/>
    <property type="match status" value="1"/>
</dbReference>
<protein>
    <recommendedName>
        <fullName evidence="9">Major facilitator superfamily (MFS) profile domain-containing protein</fullName>
    </recommendedName>
</protein>
<evidence type="ECO:0000259" key="9">
    <source>
        <dbReference type="PROSITE" id="PS50850"/>
    </source>
</evidence>
<dbReference type="PROSITE" id="PS00217">
    <property type="entry name" value="SUGAR_TRANSPORT_2"/>
    <property type="match status" value="1"/>
</dbReference>
<keyword evidence="5 8" id="KW-1133">Transmembrane helix</keyword>
<evidence type="ECO:0000256" key="7">
    <source>
        <dbReference type="SAM" id="MobiDB-lite"/>
    </source>
</evidence>
<feature type="transmembrane region" description="Helical" evidence="8">
    <location>
        <begin position="405"/>
        <end position="429"/>
    </location>
</feature>
<dbReference type="FunFam" id="1.20.1250.20:FF:000078">
    <property type="entry name" value="MFS maltose transporter, putative"/>
    <property type="match status" value="1"/>
</dbReference>
<sequence length="520" mass="57461">MLDDFKFDWKSHKWAILYCSISAIGALCYGYDNTYYNGVLAMQEFKDHYGTRYEDGQKALTTSFQSMTASSIYIGDLLGAMIASPINERWGRKAVFWFASVCILAGGIAQVADSHSEPIIVVGRILMGLGVGQFTVTSLLYMGEVAPTSIRGPTLMMFQFLQSWSQLIAAGITQGTEGIKSTLSYKIPMGGLIILPLMMFAGLPFIPESPVWYILKGRRESAEIALKKINRSVPTYDSTEDMRVLDETKYVAEQHSEASSWKSLLVDPVERKKVIFSSGALFSQQVCGILFFYVYGVVFAQSIGIAEPFMIQLITNILQIFAVGASVITGNKVSRRMNLLVTNFMMIVAFIVIGSIGTQGTPTKASQYVIVVSSFIVIIAFNYGLGPLAYTIAREMAVGVNQNKIMSTSIVIFYLTTWVVSFTAPYLYYDAGMGPMLAFIYAGTTALAVAYTWFCVGETSGRSTVEISMFLSENIPVRKWKTYVFQEDLEGNVKQESDSAAQSVEKSEPAVEYREGTLKN</sequence>
<dbReference type="GO" id="GO:0016020">
    <property type="term" value="C:membrane"/>
    <property type="evidence" value="ECO:0007669"/>
    <property type="project" value="UniProtKB-SubCell"/>
</dbReference>
<dbReference type="InterPro" id="IPR036259">
    <property type="entry name" value="MFS_trans_sf"/>
</dbReference>
<dbReference type="EMBL" id="JAANBB010000048">
    <property type="protein sequence ID" value="KAF7553269.1"/>
    <property type="molecule type" value="Genomic_DNA"/>
</dbReference>
<name>A0A9P5HHC0_9HYPO</name>
<feature type="transmembrane region" description="Helical" evidence="8">
    <location>
        <begin position="185"/>
        <end position="206"/>
    </location>
</feature>
<dbReference type="Gene3D" id="1.20.1250.20">
    <property type="entry name" value="MFS general substrate transporter like domains"/>
    <property type="match status" value="1"/>
</dbReference>
<evidence type="ECO:0000256" key="8">
    <source>
        <dbReference type="SAM" id="Phobius"/>
    </source>
</evidence>
<reference evidence="10" key="1">
    <citation type="submission" date="2020-03" db="EMBL/GenBank/DDBJ databases">
        <title>Draft Genome Sequence of Cylindrodendrum hubeiense.</title>
        <authorList>
            <person name="Buettner E."/>
            <person name="Kellner H."/>
        </authorList>
    </citation>
    <scope>NUCLEOTIDE SEQUENCE</scope>
    <source>
        <strain evidence="10">IHI 201604</strain>
    </source>
</reference>
<evidence type="ECO:0000313" key="11">
    <source>
        <dbReference type="Proteomes" id="UP000722485"/>
    </source>
</evidence>
<feature type="transmembrane region" description="Helical" evidence="8">
    <location>
        <begin position="309"/>
        <end position="330"/>
    </location>
</feature>
<feature type="transmembrane region" description="Helical" evidence="8">
    <location>
        <begin position="281"/>
        <end position="303"/>
    </location>
</feature>
<feature type="transmembrane region" description="Helical" evidence="8">
    <location>
        <begin position="435"/>
        <end position="454"/>
    </location>
</feature>
<feature type="transmembrane region" description="Helical" evidence="8">
    <location>
        <begin position="94"/>
        <end position="112"/>
    </location>
</feature>
<organism evidence="10 11">
    <name type="scientific">Cylindrodendrum hubeiense</name>
    <dbReference type="NCBI Taxonomy" id="595255"/>
    <lineage>
        <taxon>Eukaryota</taxon>
        <taxon>Fungi</taxon>
        <taxon>Dikarya</taxon>
        <taxon>Ascomycota</taxon>
        <taxon>Pezizomycotina</taxon>
        <taxon>Sordariomycetes</taxon>
        <taxon>Hypocreomycetidae</taxon>
        <taxon>Hypocreales</taxon>
        <taxon>Nectriaceae</taxon>
        <taxon>Cylindrodendrum</taxon>
    </lineage>
</organism>
<comment type="similarity">
    <text evidence="2">Belongs to the major facilitator superfamily. Sugar transporter (TC 2.A.1.1) family.</text>
</comment>
<evidence type="ECO:0000256" key="4">
    <source>
        <dbReference type="ARBA" id="ARBA00022692"/>
    </source>
</evidence>
<dbReference type="PANTHER" id="PTHR48022:SF77">
    <property type="entry name" value="MAJOR FACILITATOR SUPERFAMILY (MFS) PROFILE DOMAIN-CONTAINING PROTEIN"/>
    <property type="match status" value="1"/>
</dbReference>
<feature type="transmembrane region" description="Helical" evidence="8">
    <location>
        <begin position="12"/>
        <end position="31"/>
    </location>
</feature>
<feature type="domain" description="Major facilitator superfamily (MFS) profile" evidence="9">
    <location>
        <begin position="18"/>
        <end position="460"/>
    </location>
</feature>
<dbReference type="InterPro" id="IPR005828">
    <property type="entry name" value="MFS_sugar_transport-like"/>
</dbReference>
<feature type="compositionally biased region" description="Basic and acidic residues" evidence="7">
    <location>
        <begin position="505"/>
        <end position="520"/>
    </location>
</feature>
<dbReference type="PRINTS" id="PR00171">
    <property type="entry name" value="SUGRTRNSPORT"/>
</dbReference>
<dbReference type="AlphaFoldDB" id="A0A9P5HHC0"/>
<evidence type="ECO:0000256" key="3">
    <source>
        <dbReference type="ARBA" id="ARBA00022448"/>
    </source>
</evidence>
<feature type="region of interest" description="Disordered" evidence="7">
    <location>
        <begin position="493"/>
        <end position="520"/>
    </location>
</feature>
<evidence type="ECO:0000256" key="6">
    <source>
        <dbReference type="ARBA" id="ARBA00023136"/>
    </source>
</evidence>
<comment type="caution">
    <text evidence="10">The sequence shown here is derived from an EMBL/GenBank/DDBJ whole genome shotgun (WGS) entry which is preliminary data.</text>
</comment>
<keyword evidence="3" id="KW-0813">Transport</keyword>
<feature type="transmembrane region" description="Helical" evidence="8">
    <location>
        <begin position="118"/>
        <end position="142"/>
    </location>
</feature>
<feature type="transmembrane region" description="Helical" evidence="8">
    <location>
        <begin position="337"/>
        <end position="356"/>
    </location>
</feature>
<dbReference type="InterPro" id="IPR005829">
    <property type="entry name" value="Sugar_transporter_CS"/>
</dbReference>
<feature type="transmembrane region" description="Helical" evidence="8">
    <location>
        <begin position="368"/>
        <end position="393"/>
    </location>
</feature>
<keyword evidence="4 8" id="KW-0812">Transmembrane</keyword>
<dbReference type="InterPro" id="IPR050360">
    <property type="entry name" value="MFS_Sugar_Transporters"/>
</dbReference>
<gene>
    <name evidence="10" type="ORF">G7Z17_g3744</name>
</gene>
<keyword evidence="6 8" id="KW-0472">Membrane</keyword>
<proteinExistence type="inferred from homology"/>
<evidence type="ECO:0000256" key="5">
    <source>
        <dbReference type="ARBA" id="ARBA00022989"/>
    </source>
</evidence>
<accession>A0A9P5HHC0</accession>
<evidence type="ECO:0000256" key="1">
    <source>
        <dbReference type="ARBA" id="ARBA00004141"/>
    </source>
</evidence>
<evidence type="ECO:0000256" key="2">
    <source>
        <dbReference type="ARBA" id="ARBA00010992"/>
    </source>
</evidence>
<dbReference type="GO" id="GO:0005351">
    <property type="term" value="F:carbohydrate:proton symporter activity"/>
    <property type="evidence" value="ECO:0007669"/>
    <property type="project" value="TreeGrafter"/>
</dbReference>
<dbReference type="OrthoDB" id="6133115at2759"/>
<dbReference type="SUPFAM" id="SSF103473">
    <property type="entry name" value="MFS general substrate transporter"/>
    <property type="match status" value="1"/>
</dbReference>
<comment type="subcellular location">
    <subcellularLocation>
        <location evidence="1">Membrane</location>
        <topology evidence="1">Multi-pass membrane protein</topology>
    </subcellularLocation>
</comment>
<dbReference type="PROSITE" id="PS50850">
    <property type="entry name" value="MFS"/>
    <property type="match status" value="1"/>
</dbReference>
<dbReference type="Proteomes" id="UP000722485">
    <property type="component" value="Unassembled WGS sequence"/>
</dbReference>
<dbReference type="PANTHER" id="PTHR48022">
    <property type="entry name" value="PLASTIDIC GLUCOSE TRANSPORTER 4"/>
    <property type="match status" value="1"/>
</dbReference>
<dbReference type="InterPro" id="IPR020846">
    <property type="entry name" value="MFS_dom"/>
</dbReference>
<dbReference type="InterPro" id="IPR003663">
    <property type="entry name" value="Sugar/inositol_transpt"/>
</dbReference>